<proteinExistence type="predicted"/>
<keyword evidence="2" id="KW-1185">Reference proteome</keyword>
<name>A0ABT8QMH5_9FIRM</name>
<sequence length="120" mass="13928">MYIELKTGYGHNGPASIGRVKFSKSGRTIYFNSKAFKKYKGISGNYYDAETHEEYWISGVKENGSDRHWAGSGKILIDRKIVDEYLQITDQDTLDLKRFEVIDIPDEYPISRINQLENKR</sequence>
<evidence type="ECO:0000313" key="1">
    <source>
        <dbReference type="EMBL" id="MDO0822533.1"/>
    </source>
</evidence>
<keyword evidence="1" id="KW-0808">Transferase</keyword>
<protein>
    <submittedName>
        <fullName evidence="1">Mannose-1-phosphate guanylyltransferase</fullName>
    </submittedName>
</protein>
<comment type="caution">
    <text evidence="1">The sequence shown here is derived from an EMBL/GenBank/DDBJ whole genome shotgun (WGS) entry which is preliminary data.</text>
</comment>
<accession>A0ABT8QMH5</accession>
<dbReference type="Proteomes" id="UP001176021">
    <property type="component" value="Unassembled WGS sequence"/>
</dbReference>
<dbReference type="GO" id="GO:0016779">
    <property type="term" value="F:nucleotidyltransferase activity"/>
    <property type="evidence" value="ECO:0007669"/>
    <property type="project" value="UniProtKB-KW"/>
</dbReference>
<dbReference type="EMBL" id="JAMJEV010000005">
    <property type="protein sequence ID" value="MDO0822533.1"/>
    <property type="molecule type" value="Genomic_DNA"/>
</dbReference>
<keyword evidence="1" id="KW-0548">Nucleotidyltransferase</keyword>
<gene>
    <name evidence="1" type="ORF">M8H41_06645</name>
</gene>
<organism evidence="1 2">
    <name type="scientific">Desulfosporosinus nitroreducens</name>
    <dbReference type="NCBI Taxonomy" id="2018668"/>
    <lineage>
        <taxon>Bacteria</taxon>
        <taxon>Bacillati</taxon>
        <taxon>Bacillota</taxon>
        <taxon>Clostridia</taxon>
        <taxon>Eubacteriales</taxon>
        <taxon>Desulfitobacteriaceae</taxon>
        <taxon>Desulfosporosinus</taxon>
    </lineage>
</organism>
<reference evidence="1" key="1">
    <citation type="submission" date="2022-05" db="EMBL/GenBank/DDBJ databases">
        <title>Expanded diversity of anoxic marine methylotrophy in a Black Sea sulfate reducing microorganism.</title>
        <authorList>
            <person name="Fischer P.Q."/>
            <person name="Stams A.J.M."/>
            <person name="Villanueva L."/>
            <person name="Sousa D.Z."/>
        </authorList>
    </citation>
    <scope>NUCLEOTIDE SEQUENCE</scope>
    <source>
        <strain evidence="1">P130</strain>
    </source>
</reference>
<evidence type="ECO:0000313" key="2">
    <source>
        <dbReference type="Proteomes" id="UP001176021"/>
    </source>
</evidence>
<dbReference type="RefSeq" id="WP_301999015.1">
    <property type="nucleotide sequence ID" value="NZ_JAMJEV010000005.1"/>
</dbReference>